<reference evidence="13" key="2">
    <citation type="journal article" date="2021" name="J Anim Sci Technol">
        <title>Complete genome sequence of Paenibacillus konkukensis sp. nov. SK3146 as a potential probiotic strain.</title>
        <authorList>
            <person name="Jung H.I."/>
            <person name="Park S."/>
            <person name="Niu K.M."/>
            <person name="Lee S.W."/>
            <person name="Kothari D."/>
            <person name="Yi K.J."/>
            <person name="Kim S.K."/>
        </authorList>
    </citation>
    <scope>NUCLEOTIDE SEQUENCE</scope>
    <source>
        <strain evidence="13">SK3146</strain>
    </source>
</reference>
<dbReference type="CDD" id="cd00575">
    <property type="entry name" value="NOS_oxygenase"/>
    <property type="match status" value="1"/>
</dbReference>
<comment type="cofactor">
    <cofactor evidence="1 11">
        <name>heme</name>
        <dbReference type="ChEBI" id="CHEBI:30413"/>
    </cofactor>
</comment>
<keyword evidence="7 11" id="KW-0479">Metal-binding</keyword>
<sequence length="390" mass="44184">MTDNHRKRLAEAAGFIQQYSSETGLSQETAERRIAEIADSLERTGTYRQTAEELKYGARLAWRNNSRCIGRLFWPSLELFDARHLETEDAIAEALFRHIEYATNKGRIRPAITVFAPESEERRIRIWNHQLIRYAGYETGQGIVGDPSSVAFTKQCMRLGWRGRGTPFDVLPLIIAIGDREPKWYPVPPELVLEVPLVHPELERFSELGLKWYALPCISDMLLEVGGVKYTAAPFNGWYMGTEIGARNLSDASRYNQLPRIAELMGLDRSNPAGLWKDRALVELNTAVLYSFKLKGVSIVDHHTASEQFMRFERQEADAGRAVNGKWSWLIPPMSPAATPIWDRYFHENKELRPAFSYQPVPYGNESAAEVGASAEADAPAGSLRRCPFH</sequence>
<dbReference type="PIRSF" id="PIRSF037219">
    <property type="entry name" value="NOS_oxygenase"/>
    <property type="match status" value="1"/>
</dbReference>
<comment type="miscellaneous">
    <text evidence="11">This protein is similar to the oxygenase domain of eukaryotic nitric oxide synthases but lacks the reductase domain which, in eukaryotes, is responsible for transfer of electrons to the ferric heme during nitric oxide synthesis.</text>
</comment>
<dbReference type="InterPro" id="IPR036119">
    <property type="entry name" value="NOS_N_sf"/>
</dbReference>
<proteinExistence type="inferred from homology"/>
<dbReference type="InterPro" id="IPR044944">
    <property type="entry name" value="NOS_dom_3"/>
</dbReference>
<evidence type="ECO:0000313" key="14">
    <source>
        <dbReference type="Proteomes" id="UP001057134"/>
    </source>
</evidence>
<feature type="domain" description="Nitric oxide synthase (NOS)" evidence="12">
    <location>
        <begin position="67"/>
        <end position="74"/>
    </location>
</feature>
<dbReference type="Gene3D" id="3.90.340.10">
    <property type="entry name" value="Nitric Oxide Synthase, Chain A, domain 1"/>
    <property type="match status" value="1"/>
</dbReference>
<dbReference type="InterPro" id="IPR044940">
    <property type="entry name" value="NOS_dom_2"/>
</dbReference>
<evidence type="ECO:0000313" key="13">
    <source>
        <dbReference type="EMBL" id="UQZ82233.1"/>
    </source>
</evidence>
<evidence type="ECO:0000256" key="9">
    <source>
        <dbReference type="ARBA" id="ARBA00023004"/>
    </source>
</evidence>
<accession>A0ABY4RJA8</accession>
<keyword evidence="14" id="KW-1185">Reference proteome</keyword>
<dbReference type="RefSeq" id="WP_249864389.1">
    <property type="nucleotide sequence ID" value="NZ_CP027059.1"/>
</dbReference>
<dbReference type="SUPFAM" id="SSF56512">
    <property type="entry name" value="Nitric oxide (NO) synthase oxygenase domain"/>
    <property type="match status" value="1"/>
</dbReference>
<dbReference type="GO" id="GO:0016491">
    <property type="term" value="F:oxidoreductase activity"/>
    <property type="evidence" value="ECO:0007669"/>
    <property type="project" value="UniProtKB-KW"/>
</dbReference>
<evidence type="ECO:0000256" key="3">
    <source>
        <dbReference type="ARBA" id="ARBA00005411"/>
    </source>
</evidence>
<comment type="function">
    <text evidence="2 11">Catalyzes the production of nitric oxide.</text>
</comment>
<protein>
    <recommendedName>
        <fullName evidence="5 11">Nitric oxide synthase oxygenase</fullName>
        <ecNumber evidence="4 11">1.14.14.47</ecNumber>
    </recommendedName>
</protein>
<evidence type="ECO:0000256" key="8">
    <source>
        <dbReference type="ARBA" id="ARBA00023002"/>
    </source>
</evidence>
<keyword evidence="8 11" id="KW-0560">Oxidoreductase</keyword>
<organism evidence="13 14">
    <name type="scientific">Paenibacillus konkukensis</name>
    <dbReference type="NCBI Taxonomy" id="2020716"/>
    <lineage>
        <taxon>Bacteria</taxon>
        <taxon>Bacillati</taxon>
        <taxon>Bacillota</taxon>
        <taxon>Bacilli</taxon>
        <taxon>Bacillales</taxon>
        <taxon>Paenibacillaceae</taxon>
        <taxon>Paenibacillus</taxon>
    </lineage>
</organism>
<evidence type="ECO:0000256" key="11">
    <source>
        <dbReference type="PIRNR" id="PIRNR037219"/>
    </source>
</evidence>
<dbReference type="Gene3D" id="3.90.440.10">
    <property type="entry name" value="Nitric Oxide Synthase,Heme Domain,Chain A domain 2"/>
    <property type="match status" value="1"/>
</dbReference>
<evidence type="ECO:0000256" key="10">
    <source>
        <dbReference type="ARBA" id="ARBA00048713"/>
    </source>
</evidence>
<dbReference type="EC" id="1.14.14.47" evidence="4 11"/>
<dbReference type="PANTHER" id="PTHR43410">
    <property type="entry name" value="NITRIC OXIDE SYNTHASE OXYGENASE"/>
    <property type="match status" value="1"/>
</dbReference>
<dbReference type="Gene3D" id="3.90.1230.10">
    <property type="entry name" value="Nitric Oxide Synthase, Chain A, domain 3"/>
    <property type="match status" value="1"/>
</dbReference>
<gene>
    <name evidence="13" type="primary">nos</name>
    <name evidence="13" type="ORF">SK3146_01390</name>
</gene>
<dbReference type="PANTHER" id="PTHR43410:SF1">
    <property type="entry name" value="NITRIC OXIDE SYNTHASE"/>
    <property type="match status" value="1"/>
</dbReference>
<dbReference type="PROSITE" id="PS60001">
    <property type="entry name" value="NOS"/>
    <property type="match status" value="1"/>
</dbReference>
<name>A0ABY4RJA8_9BACL</name>
<dbReference type="EMBL" id="CP027059">
    <property type="protein sequence ID" value="UQZ82233.1"/>
    <property type="molecule type" value="Genomic_DNA"/>
</dbReference>
<comment type="similarity">
    <text evidence="3 11">Belongs to the NOS family. Bacterial NOS oxygenase subfamily.</text>
</comment>
<evidence type="ECO:0000256" key="4">
    <source>
        <dbReference type="ARBA" id="ARBA00012735"/>
    </source>
</evidence>
<comment type="subunit">
    <text evidence="11">Homodimer.</text>
</comment>
<evidence type="ECO:0000256" key="7">
    <source>
        <dbReference type="ARBA" id="ARBA00022723"/>
    </source>
</evidence>
<comment type="catalytic activity">
    <reaction evidence="10">
        <text>3 reduced [flavodoxin] + 2 L-arginine + 4 O2 = 3 oxidized [flavodoxin] + 2 L-citrulline + 2 nitric oxide + 4 H2O + 5 H(+)</text>
        <dbReference type="Rhea" id="RHEA:52324"/>
        <dbReference type="Rhea" id="RHEA-COMP:10622"/>
        <dbReference type="Rhea" id="RHEA-COMP:10623"/>
        <dbReference type="ChEBI" id="CHEBI:15377"/>
        <dbReference type="ChEBI" id="CHEBI:15378"/>
        <dbReference type="ChEBI" id="CHEBI:15379"/>
        <dbReference type="ChEBI" id="CHEBI:16480"/>
        <dbReference type="ChEBI" id="CHEBI:32682"/>
        <dbReference type="ChEBI" id="CHEBI:57618"/>
        <dbReference type="ChEBI" id="CHEBI:57743"/>
        <dbReference type="ChEBI" id="CHEBI:58210"/>
        <dbReference type="EC" id="1.14.14.47"/>
    </reaction>
</comment>
<evidence type="ECO:0000256" key="1">
    <source>
        <dbReference type="ARBA" id="ARBA00001971"/>
    </source>
</evidence>
<dbReference type="InterPro" id="IPR017142">
    <property type="entry name" value="Nitric_oxide_synthase_Oase-su"/>
</dbReference>
<dbReference type="InterPro" id="IPR050607">
    <property type="entry name" value="NOS"/>
</dbReference>
<evidence type="ECO:0000259" key="12">
    <source>
        <dbReference type="PROSITE" id="PS60001"/>
    </source>
</evidence>
<dbReference type="Pfam" id="PF02898">
    <property type="entry name" value="NO_synthase"/>
    <property type="match status" value="1"/>
</dbReference>
<reference evidence="13" key="1">
    <citation type="submission" date="2018-02" db="EMBL/GenBank/DDBJ databases">
        <authorList>
            <person name="Kim S.-K."/>
            <person name="Jung H.-I."/>
            <person name="Lee S.-W."/>
        </authorList>
    </citation>
    <scope>NUCLEOTIDE SEQUENCE</scope>
    <source>
        <strain evidence="13">SK3146</strain>
    </source>
</reference>
<dbReference type="InterPro" id="IPR044943">
    <property type="entry name" value="NOS_dom_1"/>
</dbReference>
<evidence type="ECO:0000256" key="2">
    <source>
        <dbReference type="ARBA" id="ARBA00002642"/>
    </source>
</evidence>
<evidence type="ECO:0000256" key="6">
    <source>
        <dbReference type="ARBA" id="ARBA00022617"/>
    </source>
</evidence>
<evidence type="ECO:0000256" key="5">
    <source>
        <dbReference type="ARBA" id="ARBA00018859"/>
    </source>
</evidence>
<keyword evidence="9 11" id="KW-0408">Iron</keyword>
<dbReference type="Proteomes" id="UP001057134">
    <property type="component" value="Chromosome"/>
</dbReference>
<keyword evidence="6 11" id="KW-0349">Heme</keyword>
<dbReference type="InterPro" id="IPR004030">
    <property type="entry name" value="NOS_N"/>
</dbReference>